<evidence type="ECO:0008006" key="4">
    <source>
        <dbReference type="Google" id="ProtNLM"/>
    </source>
</evidence>
<dbReference type="Proteomes" id="UP000001660">
    <property type="component" value="Chromosome"/>
</dbReference>
<dbReference type="PANTHER" id="PTHR40036:SF1">
    <property type="entry name" value="MACROCIN O-METHYLTRANSFERASE"/>
    <property type="match status" value="1"/>
</dbReference>
<dbReference type="KEGG" id="nde:NIDE3429"/>
<evidence type="ECO:0000256" key="1">
    <source>
        <dbReference type="SAM" id="MobiDB-lite"/>
    </source>
</evidence>
<reference evidence="2 3" key="1">
    <citation type="journal article" date="2010" name="Proc. Natl. Acad. Sci. U.S.A.">
        <title>A Nitrospira metagenome illuminates the physiology and evolution of globally important nitrite-oxidizing bacteria.</title>
        <authorList>
            <person name="Lucker S."/>
            <person name="Wagner M."/>
            <person name="Maixner F."/>
            <person name="Pelletier E."/>
            <person name="Koch H."/>
            <person name="Vacherie B."/>
            <person name="Rattei T."/>
            <person name="Sinninghe Damste J."/>
            <person name="Spieck E."/>
            <person name="Le Paslier D."/>
            <person name="Daims H."/>
        </authorList>
    </citation>
    <scope>NUCLEOTIDE SEQUENCE [LARGE SCALE GENOMIC DNA]</scope>
</reference>
<proteinExistence type="predicted"/>
<dbReference type="AlphaFoldDB" id="D8PIM8"/>
<dbReference type="HOGENOM" id="CLU_061342_0_0_0"/>
<dbReference type="PANTHER" id="PTHR40036">
    <property type="entry name" value="MACROCIN O-METHYLTRANSFERASE"/>
    <property type="match status" value="1"/>
</dbReference>
<evidence type="ECO:0000313" key="3">
    <source>
        <dbReference type="Proteomes" id="UP000001660"/>
    </source>
</evidence>
<dbReference type="InterPro" id="IPR008884">
    <property type="entry name" value="TylF_MeTrfase"/>
</dbReference>
<dbReference type="InterPro" id="IPR029063">
    <property type="entry name" value="SAM-dependent_MTases_sf"/>
</dbReference>
<gene>
    <name evidence="2" type="ORF">NIDE3429</name>
</gene>
<name>D8PIM8_9BACT</name>
<protein>
    <recommendedName>
        <fullName evidence="4">Methyltransferase</fullName>
    </recommendedName>
</protein>
<dbReference type="EMBL" id="FP929003">
    <property type="protein sequence ID" value="CBK43115.1"/>
    <property type="molecule type" value="Genomic_DNA"/>
</dbReference>
<keyword evidence="3" id="KW-1185">Reference proteome</keyword>
<evidence type="ECO:0000313" key="2">
    <source>
        <dbReference type="EMBL" id="CBK43115.1"/>
    </source>
</evidence>
<feature type="region of interest" description="Disordered" evidence="1">
    <location>
        <begin position="19"/>
        <end position="39"/>
    </location>
</feature>
<dbReference type="Pfam" id="PF05711">
    <property type="entry name" value="TylF"/>
    <property type="match status" value="1"/>
</dbReference>
<dbReference type="OrthoDB" id="460413at2"/>
<sequence length="278" mass="31285">MAVRDFLKRISAWIRKPGATDEVPAGTPPHVTPRPSWSDARGTPTYDADFLTVWHKNPDFLQDQKFMAAYKAGMNSGHKIARPAGSSDDIHIEWRIHICCWAAWHAKQLPGDFVECGTNTGIMSLAVANYIDFNSTGKTFFLFDTFQGIPEDQITPYERLLGRVQENEQQYDDCYERAKMNFSPFPMAMLVRGKVPDTLVSVPIGDVCYLCLDMNIVVPERAAIEYFWDKLVPGAPIILDDYGWLNFGKQKEAMDAFALQKGVKIANLPTGQGLLFKP</sequence>
<dbReference type="STRING" id="330214.NIDE3429"/>
<organism evidence="2 3">
    <name type="scientific">Nitrospira defluvii</name>
    <dbReference type="NCBI Taxonomy" id="330214"/>
    <lineage>
        <taxon>Bacteria</taxon>
        <taxon>Pseudomonadati</taxon>
        <taxon>Nitrospirota</taxon>
        <taxon>Nitrospiria</taxon>
        <taxon>Nitrospirales</taxon>
        <taxon>Nitrospiraceae</taxon>
        <taxon>Nitrospira</taxon>
    </lineage>
</organism>
<accession>D8PIM8</accession>
<dbReference type="Gene3D" id="3.40.50.150">
    <property type="entry name" value="Vaccinia Virus protein VP39"/>
    <property type="match status" value="1"/>
</dbReference>
<dbReference type="eggNOG" id="COG4122">
    <property type="taxonomic scope" value="Bacteria"/>
</dbReference>